<dbReference type="AlphaFoldDB" id="A0A5N5QD49"/>
<keyword evidence="1" id="KW-0472">Membrane</keyword>
<evidence type="ECO:0000313" key="3">
    <source>
        <dbReference type="Proteomes" id="UP000383932"/>
    </source>
</evidence>
<keyword evidence="1" id="KW-0812">Transmembrane</keyword>
<reference evidence="2 3" key="1">
    <citation type="journal article" date="2019" name="Fungal Biol. Biotechnol.">
        <title>Draft genome sequence of fastidious pathogen Ceratobasidium theobromae, which causes vascular-streak dieback in Theobroma cacao.</title>
        <authorList>
            <person name="Ali S.S."/>
            <person name="Asman A."/>
            <person name="Shao J."/>
            <person name="Firmansyah A.P."/>
            <person name="Susilo A.W."/>
            <person name="Rosmana A."/>
            <person name="McMahon P."/>
            <person name="Junaid M."/>
            <person name="Guest D."/>
            <person name="Kheng T.Y."/>
            <person name="Meinhardt L.W."/>
            <person name="Bailey B.A."/>
        </authorList>
    </citation>
    <scope>NUCLEOTIDE SEQUENCE [LARGE SCALE GENOMIC DNA]</scope>
    <source>
        <strain evidence="2 3">CT2</strain>
    </source>
</reference>
<evidence type="ECO:0000313" key="2">
    <source>
        <dbReference type="EMBL" id="KAB5589700.1"/>
    </source>
</evidence>
<protein>
    <submittedName>
        <fullName evidence="2">Enzyme E2</fullName>
    </submittedName>
</protein>
<organism evidence="2 3">
    <name type="scientific">Ceratobasidium theobromae</name>
    <dbReference type="NCBI Taxonomy" id="1582974"/>
    <lineage>
        <taxon>Eukaryota</taxon>
        <taxon>Fungi</taxon>
        <taxon>Dikarya</taxon>
        <taxon>Basidiomycota</taxon>
        <taxon>Agaricomycotina</taxon>
        <taxon>Agaricomycetes</taxon>
        <taxon>Cantharellales</taxon>
        <taxon>Ceratobasidiaceae</taxon>
        <taxon>Ceratobasidium</taxon>
    </lineage>
</organism>
<comment type="caution">
    <text evidence="2">The sequence shown here is derived from an EMBL/GenBank/DDBJ whole genome shotgun (WGS) entry which is preliminary data.</text>
</comment>
<dbReference type="EMBL" id="SSOP01000238">
    <property type="protein sequence ID" value="KAB5589700.1"/>
    <property type="molecule type" value="Genomic_DNA"/>
</dbReference>
<keyword evidence="1" id="KW-1133">Transmembrane helix</keyword>
<sequence length="573" mass="64173">MIQPSRLPVRGWLNLAALYLAHCPAPASSPLLAHQSRAPRNTEGLESLNVFSLLDKPLPPDGFLNTGLATMCTNGGILCEFMPSVSISASVDLDVYVPRQSLFNQLVRSTLPSVPRDLHSEFINAVSLSQREISMAVGALLSANNILSYFSWMKNYQWGRPPSHTLAGYLLATRSIEAFNPATAQVPLKNLSHDDNFCQWLNIAYTFVVFAISVILGVLRVFVGAQWVSSFSPEPVIEPIFESIIDLATDPEVEPMSEPIAGPTAEQIVEPTTDLVTEPVIEMAVIPFITAPVLILDSPLNAASNPMFELLSDSAYSSPSDLVPAPVPTSLLEWAVACSNLGKPSIYSPEFRKLSRRVHLEIRFTIYSTPSGQPRQFRLYRSNKSFLDQDEAALELQELVLIAVSEAQIFVSDIYYGVAESGGTIDIYVQITKTWFDAVWNEELRDGHINDSKTEQYNFCFCLEVPIIHSTELARLERDYIANDLSTCTSESDSIPFCPLFSPEMEMHLNEYALSYMRQLEKRRWSASLETVEDQDNLDLTKRKRALHEQGAWGEKKRRRIREREVVCQAEDE</sequence>
<gene>
    <name evidence="2" type="ORF">CTheo_6853</name>
</gene>
<name>A0A5N5QD49_9AGAM</name>
<evidence type="ECO:0000256" key="1">
    <source>
        <dbReference type="SAM" id="Phobius"/>
    </source>
</evidence>
<feature type="transmembrane region" description="Helical" evidence="1">
    <location>
        <begin position="203"/>
        <end position="223"/>
    </location>
</feature>
<accession>A0A5N5QD49</accession>
<dbReference type="Proteomes" id="UP000383932">
    <property type="component" value="Unassembled WGS sequence"/>
</dbReference>
<proteinExistence type="predicted"/>
<keyword evidence="3" id="KW-1185">Reference proteome</keyword>